<dbReference type="Gene3D" id="1.25.40.20">
    <property type="entry name" value="Ankyrin repeat-containing domain"/>
    <property type="match status" value="1"/>
</dbReference>
<dbReference type="PROSITE" id="PS50088">
    <property type="entry name" value="ANK_REPEAT"/>
    <property type="match status" value="2"/>
</dbReference>
<dbReference type="SUPFAM" id="SSF48403">
    <property type="entry name" value="Ankyrin repeat"/>
    <property type="match status" value="1"/>
</dbReference>
<evidence type="ECO:0000256" key="1">
    <source>
        <dbReference type="ARBA" id="ARBA00022737"/>
    </source>
</evidence>
<comment type="caution">
    <text evidence="5">The sequence shown here is derived from an EMBL/GenBank/DDBJ whole genome shotgun (WGS) entry which is preliminary data.</text>
</comment>
<accession>A0AAN8XIW8</accession>
<dbReference type="InterPro" id="IPR050663">
    <property type="entry name" value="Ankyrin-SOCS_Box"/>
</dbReference>
<feature type="repeat" description="ANK" evidence="3">
    <location>
        <begin position="63"/>
        <end position="95"/>
    </location>
</feature>
<evidence type="ECO:0000256" key="3">
    <source>
        <dbReference type="PROSITE-ProRule" id="PRU00023"/>
    </source>
</evidence>
<proteinExistence type="predicted"/>
<organism evidence="5 6">
    <name type="scientific">Halocaridina rubra</name>
    <name type="common">Hawaiian red shrimp</name>
    <dbReference type="NCBI Taxonomy" id="373956"/>
    <lineage>
        <taxon>Eukaryota</taxon>
        <taxon>Metazoa</taxon>
        <taxon>Ecdysozoa</taxon>
        <taxon>Arthropoda</taxon>
        <taxon>Crustacea</taxon>
        <taxon>Multicrustacea</taxon>
        <taxon>Malacostraca</taxon>
        <taxon>Eumalacostraca</taxon>
        <taxon>Eucarida</taxon>
        <taxon>Decapoda</taxon>
        <taxon>Pleocyemata</taxon>
        <taxon>Caridea</taxon>
        <taxon>Atyoidea</taxon>
        <taxon>Atyidae</taxon>
        <taxon>Halocaridina</taxon>
    </lineage>
</organism>
<dbReference type="GO" id="GO:0000976">
    <property type="term" value="F:transcription cis-regulatory region binding"/>
    <property type="evidence" value="ECO:0007669"/>
    <property type="project" value="TreeGrafter"/>
</dbReference>
<dbReference type="GO" id="GO:0005634">
    <property type="term" value="C:nucleus"/>
    <property type="evidence" value="ECO:0007669"/>
    <property type="project" value="TreeGrafter"/>
</dbReference>
<gene>
    <name evidence="5" type="ORF">SK128_021461</name>
</gene>
<dbReference type="EMBL" id="JAXCGZ010005694">
    <property type="protein sequence ID" value="KAK7081133.1"/>
    <property type="molecule type" value="Genomic_DNA"/>
</dbReference>
<feature type="repeat" description="ANK" evidence="3">
    <location>
        <begin position="100"/>
        <end position="132"/>
    </location>
</feature>
<keyword evidence="2 3" id="KW-0040">ANK repeat</keyword>
<dbReference type="PANTHER" id="PTHR24193:SF121">
    <property type="entry name" value="ADA2A-CONTAINING COMPLEX COMPONENT 3, ISOFORM D"/>
    <property type="match status" value="1"/>
</dbReference>
<keyword evidence="4" id="KW-0732">Signal</keyword>
<evidence type="ECO:0000256" key="4">
    <source>
        <dbReference type="SAM" id="SignalP"/>
    </source>
</evidence>
<evidence type="ECO:0000313" key="5">
    <source>
        <dbReference type="EMBL" id="KAK7081133.1"/>
    </source>
</evidence>
<name>A0AAN8XIW8_HALRR</name>
<dbReference type="PROSITE" id="PS50297">
    <property type="entry name" value="ANK_REP_REGION"/>
    <property type="match status" value="2"/>
</dbReference>
<dbReference type="SMART" id="SM00248">
    <property type="entry name" value="ANK"/>
    <property type="match status" value="2"/>
</dbReference>
<evidence type="ECO:0000313" key="6">
    <source>
        <dbReference type="Proteomes" id="UP001381693"/>
    </source>
</evidence>
<keyword evidence="1" id="KW-0677">Repeat</keyword>
<keyword evidence="6" id="KW-1185">Reference proteome</keyword>
<dbReference type="InterPro" id="IPR036770">
    <property type="entry name" value="Ankyrin_rpt-contain_sf"/>
</dbReference>
<protein>
    <recommendedName>
        <fullName evidence="7">Ankyrin repeat domain-containing protein</fullName>
    </recommendedName>
</protein>
<dbReference type="Pfam" id="PF12796">
    <property type="entry name" value="Ank_2"/>
    <property type="match status" value="1"/>
</dbReference>
<reference evidence="5 6" key="1">
    <citation type="submission" date="2023-11" db="EMBL/GenBank/DDBJ databases">
        <title>Halocaridina rubra genome assembly.</title>
        <authorList>
            <person name="Smith C."/>
        </authorList>
    </citation>
    <scope>NUCLEOTIDE SEQUENCE [LARGE SCALE GENOMIC DNA]</scope>
    <source>
        <strain evidence="5">EP-1</strain>
        <tissue evidence="5">Whole</tissue>
    </source>
</reference>
<sequence>MVCLKNAFALGILFMMVVTDSETMNFKDILEAIKNGGKDEEVIETIKESPEKILDFIDDDPYGGKSLLMYAAAHNRTVIAQSLISSGADVNQRSNYYGRPMNSALIYAASWGNLDMVKILLKAGADVDTQGSIG</sequence>
<dbReference type="GO" id="GO:0045944">
    <property type="term" value="P:positive regulation of transcription by RNA polymerase II"/>
    <property type="evidence" value="ECO:0007669"/>
    <property type="project" value="TreeGrafter"/>
</dbReference>
<evidence type="ECO:0000256" key="2">
    <source>
        <dbReference type="ARBA" id="ARBA00023043"/>
    </source>
</evidence>
<feature type="signal peptide" evidence="4">
    <location>
        <begin position="1"/>
        <end position="23"/>
    </location>
</feature>
<dbReference type="Proteomes" id="UP001381693">
    <property type="component" value="Unassembled WGS sequence"/>
</dbReference>
<dbReference type="AlphaFoldDB" id="A0AAN8XIW8"/>
<dbReference type="PANTHER" id="PTHR24193">
    <property type="entry name" value="ANKYRIN REPEAT PROTEIN"/>
    <property type="match status" value="1"/>
</dbReference>
<dbReference type="InterPro" id="IPR002110">
    <property type="entry name" value="Ankyrin_rpt"/>
</dbReference>
<evidence type="ECO:0008006" key="7">
    <source>
        <dbReference type="Google" id="ProtNLM"/>
    </source>
</evidence>
<feature type="chain" id="PRO_5042840814" description="Ankyrin repeat domain-containing protein" evidence="4">
    <location>
        <begin position="24"/>
        <end position="134"/>
    </location>
</feature>